<dbReference type="STRING" id="366584.SAMN05216377_12532"/>
<dbReference type="InterPro" id="IPR001753">
    <property type="entry name" value="Enoyl-CoA_hydra/iso"/>
</dbReference>
<dbReference type="Proteomes" id="UP000198967">
    <property type="component" value="Unassembled WGS sequence"/>
</dbReference>
<evidence type="ECO:0000256" key="2">
    <source>
        <dbReference type="ARBA" id="ARBA00023098"/>
    </source>
</evidence>
<evidence type="ECO:0000313" key="5">
    <source>
        <dbReference type="Proteomes" id="UP000198967"/>
    </source>
</evidence>
<protein>
    <submittedName>
        <fullName evidence="4">Short chain enoyl-CoA hydratase</fullName>
    </submittedName>
</protein>
<dbReference type="PANTHER" id="PTHR11941">
    <property type="entry name" value="ENOYL-COA HYDRATASE-RELATED"/>
    <property type="match status" value="1"/>
</dbReference>
<accession>A0A1G8D9Q1</accession>
<proteinExistence type="inferred from homology"/>
<dbReference type="PANTHER" id="PTHR11941:SF169">
    <property type="entry name" value="(7AS)-7A-METHYL-1,5-DIOXO-2,3,5,6,7,7A-HEXAHYDRO-1H-INDENE-CARBOXYL-COA HYDROLASE"/>
    <property type="match status" value="1"/>
</dbReference>
<keyword evidence="5" id="KW-1185">Reference proteome</keyword>
<evidence type="ECO:0000256" key="1">
    <source>
        <dbReference type="ARBA" id="ARBA00005254"/>
    </source>
</evidence>
<comment type="similarity">
    <text evidence="1">Belongs to the enoyl-CoA hydratase/isomerase family.</text>
</comment>
<dbReference type="Gene3D" id="3.90.226.10">
    <property type="entry name" value="2-enoyl-CoA Hydratase, Chain A, domain 1"/>
    <property type="match status" value="1"/>
</dbReference>
<dbReference type="InterPro" id="IPR014748">
    <property type="entry name" value="Enoyl-CoA_hydra_C"/>
</dbReference>
<dbReference type="RefSeq" id="WP_218130037.1">
    <property type="nucleotide sequence ID" value="NZ_FNBE01000025.1"/>
</dbReference>
<dbReference type="GO" id="GO:0006635">
    <property type="term" value="P:fatty acid beta-oxidation"/>
    <property type="evidence" value="ECO:0007669"/>
    <property type="project" value="TreeGrafter"/>
</dbReference>
<dbReference type="EMBL" id="FNBE01000025">
    <property type="protein sequence ID" value="SDH54264.1"/>
    <property type="molecule type" value="Genomic_DNA"/>
</dbReference>
<dbReference type="GO" id="GO:0016829">
    <property type="term" value="F:lyase activity"/>
    <property type="evidence" value="ECO:0007669"/>
    <property type="project" value="UniProtKB-KW"/>
</dbReference>
<dbReference type="AlphaFoldDB" id="A0A1G8D9Q1"/>
<sequence length="259" mass="27427">MAELEVERRGSVQILRINRPEARNALNTDVVVGLGTEIEKADDDREIRSIVLTATGDRAFCAGMDLRGFAEGRNGARSPEDERGLAAYQRFVRKGVGTPVIGAANATAVAGGFELLLACDMVVASSTARFGLPEVKRSLFAAGGGVFLGGRIPLAIALELTLTGDYVEAERAYQLGLINRVVGPERVLEEAILLAEVVAANGPLGVRATKQLVRAAAGAPADDVWRMQDAIQPSVFASVDAKEGASAFVEKRAPVWQGR</sequence>
<dbReference type="SUPFAM" id="SSF52096">
    <property type="entry name" value="ClpP/crotonase"/>
    <property type="match status" value="1"/>
</dbReference>
<dbReference type="Pfam" id="PF00378">
    <property type="entry name" value="ECH_1"/>
    <property type="match status" value="1"/>
</dbReference>
<keyword evidence="2" id="KW-0443">Lipid metabolism</keyword>
<gene>
    <name evidence="4" type="ORF">SAMN05216377_12532</name>
</gene>
<reference evidence="4 5" key="1">
    <citation type="submission" date="2016-10" db="EMBL/GenBank/DDBJ databases">
        <authorList>
            <person name="de Groot N.N."/>
        </authorList>
    </citation>
    <scope>NUCLEOTIDE SEQUENCE [LARGE SCALE GENOMIC DNA]</scope>
    <source>
        <strain evidence="4 5">CGMCC 4.3143</strain>
    </source>
</reference>
<evidence type="ECO:0000256" key="3">
    <source>
        <dbReference type="ARBA" id="ARBA00023239"/>
    </source>
</evidence>
<evidence type="ECO:0000313" key="4">
    <source>
        <dbReference type="EMBL" id="SDH54264.1"/>
    </source>
</evidence>
<keyword evidence="3" id="KW-0456">Lyase</keyword>
<organism evidence="4 5">
    <name type="scientific">Pseudonocardia oroxyli</name>
    <dbReference type="NCBI Taxonomy" id="366584"/>
    <lineage>
        <taxon>Bacteria</taxon>
        <taxon>Bacillati</taxon>
        <taxon>Actinomycetota</taxon>
        <taxon>Actinomycetes</taxon>
        <taxon>Pseudonocardiales</taxon>
        <taxon>Pseudonocardiaceae</taxon>
        <taxon>Pseudonocardia</taxon>
    </lineage>
</organism>
<dbReference type="CDD" id="cd06558">
    <property type="entry name" value="crotonase-like"/>
    <property type="match status" value="1"/>
</dbReference>
<name>A0A1G8D9Q1_PSEOR</name>
<dbReference type="InterPro" id="IPR029045">
    <property type="entry name" value="ClpP/crotonase-like_dom_sf"/>
</dbReference>
<dbReference type="Gene3D" id="1.10.12.10">
    <property type="entry name" value="Lyase 2-enoyl-coa Hydratase, Chain A, domain 2"/>
    <property type="match status" value="1"/>
</dbReference>